<feature type="region of interest" description="Disordered" evidence="2">
    <location>
        <begin position="107"/>
        <end position="170"/>
    </location>
</feature>
<evidence type="ECO:0000313" key="3">
    <source>
        <dbReference type="EMBL" id="RAP77416.1"/>
    </source>
</evidence>
<dbReference type="AlphaFoldDB" id="A0A328UBJ6"/>
<evidence type="ECO:0000313" key="4">
    <source>
        <dbReference type="Proteomes" id="UP000249260"/>
    </source>
</evidence>
<name>A0A328UBJ6_9BACL</name>
<evidence type="ECO:0000256" key="2">
    <source>
        <dbReference type="SAM" id="MobiDB-lite"/>
    </source>
</evidence>
<dbReference type="Proteomes" id="UP000249260">
    <property type="component" value="Unassembled WGS sequence"/>
</dbReference>
<protein>
    <submittedName>
        <fullName evidence="3">Uncharacterized protein</fullName>
    </submittedName>
</protein>
<reference evidence="3 4" key="1">
    <citation type="submission" date="2018-06" db="EMBL/GenBank/DDBJ databases">
        <title>Paenibacillus montanisoli sp. nov., isolated from mountain area soil.</title>
        <authorList>
            <person name="Wu M."/>
        </authorList>
    </citation>
    <scope>NUCLEOTIDE SEQUENCE [LARGE SCALE GENOMIC DNA]</scope>
    <source>
        <strain evidence="3 4">RA17</strain>
    </source>
</reference>
<gene>
    <name evidence="3" type="ORF">DL346_02740</name>
</gene>
<sequence>MDKSLITEIEMIKEKESFYKVFSVFIGEIDLIERTRGKLNDFQLIQAIYHAKDTTGILGWDRRQTINSIFEKYMHIYRAYGRDEADDWVEDTFGFRIERTIGAEPEVPSTISSKVPSTVSSKVPSTVPSTVSSTSPSAEISGVPSEVPSSVPSERPDTGNGLSVEDANSGDYSQAELRIKELSHQIMEKESELLQLYREFYFLQQES</sequence>
<dbReference type="RefSeq" id="WP_112880539.1">
    <property type="nucleotide sequence ID" value="NZ_QLUW01000001.1"/>
</dbReference>
<proteinExistence type="predicted"/>
<accession>A0A328UBJ6</accession>
<feature type="coiled-coil region" evidence="1">
    <location>
        <begin position="172"/>
        <end position="199"/>
    </location>
</feature>
<comment type="caution">
    <text evidence="3">The sequence shown here is derived from an EMBL/GenBank/DDBJ whole genome shotgun (WGS) entry which is preliminary data.</text>
</comment>
<keyword evidence="4" id="KW-1185">Reference proteome</keyword>
<dbReference type="EMBL" id="QLUW01000001">
    <property type="protein sequence ID" value="RAP77416.1"/>
    <property type="molecule type" value="Genomic_DNA"/>
</dbReference>
<dbReference type="OrthoDB" id="2600604at2"/>
<organism evidence="3 4">
    <name type="scientific">Paenibacillus montanisoli</name>
    <dbReference type="NCBI Taxonomy" id="2081970"/>
    <lineage>
        <taxon>Bacteria</taxon>
        <taxon>Bacillati</taxon>
        <taxon>Bacillota</taxon>
        <taxon>Bacilli</taxon>
        <taxon>Bacillales</taxon>
        <taxon>Paenibacillaceae</taxon>
        <taxon>Paenibacillus</taxon>
    </lineage>
</organism>
<keyword evidence="1" id="KW-0175">Coiled coil</keyword>
<evidence type="ECO:0000256" key="1">
    <source>
        <dbReference type="SAM" id="Coils"/>
    </source>
</evidence>
<feature type="compositionally biased region" description="Low complexity" evidence="2">
    <location>
        <begin position="107"/>
        <end position="153"/>
    </location>
</feature>